<evidence type="ECO:0000259" key="1">
    <source>
        <dbReference type="Pfam" id="PF01464"/>
    </source>
</evidence>
<evidence type="ECO:0000313" key="2">
    <source>
        <dbReference type="EMBL" id="HGZ80212.1"/>
    </source>
</evidence>
<dbReference type="Pfam" id="PF01464">
    <property type="entry name" value="SLT"/>
    <property type="match status" value="1"/>
</dbReference>
<dbReference type="InterPro" id="IPR008258">
    <property type="entry name" value="Transglycosylase_SLT_dom_1"/>
</dbReference>
<comment type="caution">
    <text evidence="2">The sequence shown here is derived from an EMBL/GenBank/DDBJ whole genome shotgun (WGS) entry which is preliminary data.</text>
</comment>
<accession>A0A832IBY2</accession>
<sequence length="294" mass="33194">MRKILCLSLLSVVFSVLVSNPLVFLNDPRTAFCFDFQVDRFRFSLFLPLVRSIAPIDWFLPKENAVILKGLIKVESDFFVHALSEKGAMGLTQLMPSTAKELGVLNPFNVFQSVDGANRYLKDLQKRFNSVNLAIAAYYEGPTRVARQGPGVEGLKYAQKVLNSARDFENRTAFFKDAVYFEPYFELGKHFSGGVNFYLSLLGVAYLTGGLNVSDRVSQHVFVYPNITDSVSLIFGERDLNLVGGFFFRKMPDFGIQLLVGKNELDVSALARVWRFYITAGFSQQRLHVGFIFK</sequence>
<dbReference type="SUPFAM" id="SSF53955">
    <property type="entry name" value="Lysozyme-like"/>
    <property type="match status" value="1"/>
</dbReference>
<protein>
    <submittedName>
        <fullName evidence="2">Lytic transglycosylase domain-containing protein</fullName>
    </submittedName>
</protein>
<dbReference type="PANTHER" id="PTHR37423:SF2">
    <property type="entry name" value="MEMBRANE-BOUND LYTIC MUREIN TRANSGLYCOSYLASE C"/>
    <property type="match status" value="1"/>
</dbReference>
<proteinExistence type="predicted"/>
<dbReference type="AlphaFoldDB" id="A0A832IBY2"/>
<dbReference type="PANTHER" id="PTHR37423">
    <property type="entry name" value="SOLUBLE LYTIC MUREIN TRANSGLYCOSYLASE-RELATED"/>
    <property type="match status" value="1"/>
</dbReference>
<feature type="domain" description="Transglycosylase SLT" evidence="1">
    <location>
        <begin position="67"/>
        <end position="149"/>
    </location>
</feature>
<dbReference type="EMBL" id="DTKQ01000054">
    <property type="protein sequence ID" value="HGZ80212.1"/>
    <property type="molecule type" value="Genomic_DNA"/>
</dbReference>
<dbReference type="CDD" id="cd00254">
    <property type="entry name" value="LT-like"/>
    <property type="match status" value="1"/>
</dbReference>
<dbReference type="Gene3D" id="1.10.530.10">
    <property type="match status" value="1"/>
</dbReference>
<dbReference type="InterPro" id="IPR023346">
    <property type="entry name" value="Lysozyme-like_dom_sf"/>
</dbReference>
<gene>
    <name evidence="2" type="ORF">ENW55_09570</name>
</gene>
<reference evidence="2" key="1">
    <citation type="journal article" date="2020" name="mSystems">
        <title>Genome- and Community-Level Interaction Insights into Carbon Utilization and Element Cycling Functions of Hydrothermarchaeota in Hydrothermal Sediment.</title>
        <authorList>
            <person name="Zhou Z."/>
            <person name="Liu Y."/>
            <person name="Xu W."/>
            <person name="Pan J."/>
            <person name="Luo Z.H."/>
            <person name="Li M."/>
        </authorList>
    </citation>
    <scope>NUCLEOTIDE SEQUENCE [LARGE SCALE GENOMIC DNA]</scope>
    <source>
        <strain evidence="2">SpSt-86</strain>
    </source>
</reference>
<name>A0A832IBY2_9THEM</name>
<organism evidence="2">
    <name type="scientific">Pseudothermotoga hypogea</name>
    <dbReference type="NCBI Taxonomy" id="57487"/>
    <lineage>
        <taxon>Bacteria</taxon>
        <taxon>Thermotogati</taxon>
        <taxon>Thermotogota</taxon>
        <taxon>Thermotogae</taxon>
        <taxon>Thermotogales</taxon>
        <taxon>Thermotogaceae</taxon>
        <taxon>Pseudothermotoga</taxon>
    </lineage>
</organism>